<dbReference type="InterPro" id="IPR012259">
    <property type="entry name" value="DHFR"/>
</dbReference>
<dbReference type="PRINTS" id="PR00070">
    <property type="entry name" value="DHFR"/>
</dbReference>
<dbReference type="PANTHER" id="PTHR48069">
    <property type="entry name" value="DIHYDROFOLATE REDUCTASE"/>
    <property type="match status" value="1"/>
</dbReference>
<dbReference type="CDD" id="cd00209">
    <property type="entry name" value="DHFR"/>
    <property type="match status" value="1"/>
</dbReference>
<dbReference type="EMBL" id="MFFS01000005">
    <property type="protein sequence ID" value="OGF22991.1"/>
    <property type="molecule type" value="Genomic_DNA"/>
</dbReference>
<evidence type="ECO:0000256" key="7">
    <source>
        <dbReference type="PIRNR" id="PIRNR000194"/>
    </source>
</evidence>
<dbReference type="PIRSF" id="PIRSF000194">
    <property type="entry name" value="DHFR"/>
    <property type="match status" value="1"/>
</dbReference>
<dbReference type="AlphaFoldDB" id="A0A1F5S9Q1"/>
<keyword evidence="5 7" id="KW-0521">NADP</keyword>
<comment type="catalytic activity">
    <reaction evidence="7">
        <text>(6S)-5,6,7,8-tetrahydrofolate + NADP(+) = 7,8-dihydrofolate + NADPH + H(+)</text>
        <dbReference type="Rhea" id="RHEA:15009"/>
        <dbReference type="ChEBI" id="CHEBI:15378"/>
        <dbReference type="ChEBI" id="CHEBI:57451"/>
        <dbReference type="ChEBI" id="CHEBI:57453"/>
        <dbReference type="ChEBI" id="CHEBI:57783"/>
        <dbReference type="ChEBI" id="CHEBI:58349"/>
        <dbReference type="EC" id="1.5.1.3"/>
    </reaction>
</comment>
<keyword evidence="4 7" id="KW-0554">One-carbon metabolism</keyword>
<dbReference type="GO" id="GO:0004146">
    <property type="term" value="F:dihydrofolate reductase activity"/>
    <property type="evidence" value="ECO:0007669"/>
    <property type="project" value="UniProtKB-EC"/>
</dbReference>
<proteinExistence type="inferred from homology"/>
<comment type="function">
    <text evidence="7">Key enzyme in folate metabolism. Catalyzes an essential reaction for de novo glycine and purine synthesis, and for DNA precursor synthesis.</text>
</comment>
<dbReference type="GO" id="GO:0046655">
    <property type="term" value="P:folic acid metabolic process"/>
    <property type="evidence" value="ECO:0007669"/>
    <property type="project" value="TreeGrafter"/>
</dbReference>
<dbReference type="Gene3D" id="3.40.430.10">
    <property type="entry name" value="Dihydrofolate Reductase, subunit A"/>
    <property type="match status" value="1"/>
</dbReference>
<feature type="domain" description="DHFR" evidence="8">
    <location>
        <begin position="1"/>
        <end position="179"/>
    </location>
</feature>
<dbReference type="STRING" id="1797985.A2Y83_00570"/>
<dbReference type="UniPathway" id="UPA00077">
    <property type="reaction ID" value="UER00158"/>
</dbReference>
<dbReference type="InterPro" id="IPR001796">
    <property type="entry name" value="DHFR_dom"/>
</dbReference>
<dbReference type="Pfam" id="PF00186">
    <property type="entry name" value="DHFR_1"/>
    <property type="match status" value="1"/>
</dbReference>
<evidence type="ECO:0000256" key="4">
    <source>
        <dbReference type="ARBA" id="ARBA00022563"/>
    </source>
</evidence>
<reference evidence="9 10" key="1">
    <citation type="journal article" date="2016" name="Nat. Commun.">
        <title>Thousands of microbial genomes shed light on interconnected biogeochemical processes in an aquifer system.</title>
        <authorList>
            <person name="Anantharaman K."/>
            <person name="Brown C.T."/>
            <person name="Hug L.A."/>
            <person name="Sharon I."/>
            <person name="Castelle C.J."/>
            <person name="Probst A.J."/>
            <person name="Thomas B.C."/>
            <person name="Singh A."/>
            <person name="Wilkins M.J."/>
            <person name="Karaoz U."/>
            <person name="Brodie E.L."/>
            <person name="Williams K.H."/>
            <person name="Hubbard S.S."/>
            <person name="Banfield J.F."/>
        </authorList>
    </citation>
    <scope>NUCLEOTIDE SEQUENCE [LARGE SCALE GENOMIC DNA]</scope>
</reference>
<dbReference type="GO" id="GO:0006730">
    <property type="term" value="P:one-carbon metabolic process"/>
    <property type="evidence" value="ECO:0007669"/>
    <property type="project" value="UniProtKB-KW"/>
</dbReference>
<dbReference type="SUPFAM" id="SSF53597">
    <property type="entry name" value="Dihydrofolate reductase-like"/>
    <property type="match status" value="1"/>
</dbReference>
<dbReference type="GO" id="GO:0046452">
    <property type="term" value="P:dihydrofolate metabolic process"/>
    <property type="evidence" value="ECO:0007669"/>
    <property type="project" value="TreeGrafter"/>
</dbReference>
<evidence type="ECO:0000256" key="2">
    <source>
        <dbReference type="ARBA" id="ARBA00009539"/>
    </source>
</evidence>
<comment type="caution">
    <text evidence="9">The sequence shown here is derived from an EMBL/GenBank/DDBJ whole genome shotgun (WGS) entry which is preliminary data.</text>
</comment>
<dbReference type="GO" id="GO:0016301">
    <property type="term" value="F:kinase activity"/>
    <property type="evidence" value="ECO:0007669"/>
    <property type="project" value="UniProtKB-KW"/>
</dbReference>
<dbReference type="PANTHER" id="PTHR48069:SF3">
    <property type="entry name" value="DIHYDROFOLATE REDUCTASE"/>
    <property type="match status" value="1"/>
</dbReference>
<keyword evidence="6 7" id="KW-0560">Oxidoreductase</keyword>
<dbReference type="GO" id="GO:0050661">
    <property type="term" value="F:NADP binding"/>
    <property type="evidence" value="ECO:0007669"/>
    <property type="project" value="InterPro"/>
</dbReference>
<accession>A0A1F5S9Q1</accession>
<evidence type="ECO:0000256" key="3">
    <source>
        <dbReference type="ARBA" id="ARBA00012856"/>
    </source>
</evidence>
<keyword evidence="9" id="KW-0808">Transferase</keyword>
<dbReference type="Proteomes" id="UP000178323">
    <property type="component" value="Unassembled WGS sequence"/>
</dbReference>
<organism evidence="9 10">
    <name type="scientific">Candidatus Falkowbacteria bacterium RBG_13_39_14</name>
    <dbReference type="NCBI Taxonomy" id="1797985"/>
    <lineage>
        <taxon>Bacteria</taxon>
        <taxon>Candidatus Falkowiibacteriota</taxon>
    </lineage>
</organism>
<comment type="pathway">
    <text evidence="1 7">Cofactor biosynthesis; tetrahydrofolate biosynthesis; 5,6,7,8-tetrahydrofolate from 7,8-dihydrofolate: step 1/1.</text>
</comment>
<evidence type="ECO:0000313" key="9">
    <source>
        <dbReference type="EMBL" id="OGF22991.1"/>
    </source>
</evidence>
<evidence type="ECO:0000256" key="1">
    <source>
        <dbReference type="ARBA" id="ARBA00004903"/>
    </source>
</evidence>
<dbReference type="GO" id="GO:0046654">
    <property type="term" value="P:tetrahydrofolate biosynthetic process"/>
    <property type="evidence" value="ECO:0007669"/>
    <property type="project" value="UniProtKB-UniPathway"/>
</dbReference>
<evidence type="ECO:0000313" key="10">
    <source>
        <dbReference type="Proteomes" id="UP000178323"/>
    </source>
</evidence>
<protein>
    <recommendedName>
        <fullName evidence="3 7">Dihydrofolate reductase</fullName>
        <ecNumber evidence="3 7">1.5.1.3</ecNumber>
    </recommendedName>
</protein>
<sequence length="179" mass="20375">MISIICIIGQNRAIGKDNKLIWHIPDDLKHFKKITFGHPVIMGRKTFESIGKPLPDRLNIVITRDKNYEAEGCYICHSLDEALEYAESTLSPFAYPAFMAGEGGVKPRISAPHEIFIIGGGEIYRQAIPLADKLYLTIVEDSPEDADTFFPDYSEFKNIINEESREYNGLRYKFAELTR</sequence>
<keyword evidence="9" id="KW-0418">Kinase</keyword>
<evidence type="ECO:0000259" key="8">
    <source>
        <dbReference type="PROSITE" id="PS51330"/>
    </source>
</evidence>
<dbReference type="PROSITE" id="PS51330">
    <property type="entry name" value="DHFR_2"/>
    <property type="match status" value="1"/>
</dbReference>
<evidence type="ECO:0000256" key="5">
    <source>
        <dbReference type="ARBA" id="ARBA00022857"/>
    </source>
</evidence>
<name>A0A1F5S9Q1_9BACT</name>
<dbReference type="EC" id="1.5.1.3" evidence="3 7"/>
<comment type="similarity">
    <text evidence="2 7">Belongs to the dihydrofolate reductase family.</text>
</comment>
<gene>
    <name evidence="9" type="ORF">A2Y83_00570</name>
</gene>
<evidence type="ECO:0000256" key="6">
    <source>
        <dbReference type="ARBA" id="ARBA00023002"/>
    </source>
</evidence>
<dbReference type="InterPro" id="IPR024072">
    <property type="entry name" value="DHFR-like_dom_sf"/>
</dbReference>